<protein>
    <recommendedName>
        <fullName evidence="3">Lauroyl/myristoyl acyltransferase</fullName>
    </recommendedName>
</protein>
<dbReference type="EMBL" id="QGGO01000016">
    <property type="protein sequence ID" value="PWK23905.1"/>
    <property type="molecule type" value="Genomic_DNA"/>
</dbReference>
<dbReference type="Proteomes" id="UP000245489">
    <property type="component" value="Unassembled WGS sequence"/>
</dbReference>
<proteinExistence type="predicted"/>
<evidence type="ECO:0000313" key="1">
    <source>
        <dbReference type="EMBL" id="PWK23905.1"/>
    </source>
</evidence>
<reference evidence="1 2" key="1">
    <citation type="submission" date="2018-05" db="EMBL/GenBank/DDBJ databases">
        <title>Genomic Encyclopedia of Archaeal and Bacterial Type Strains, Phase II (KMG-II): from individual species to whole genera.</title>
        <authorList>
            <person name="Goeker M."/>
        </authorList>
    </citation>
    <scope>NUCLEOTIDE SEQUENCE [LARGE SCALE GENOMIC DNA]</scope>
    <source>
        <strain evidence="1 2">DSM 22214</strain>
    </source>
</reference>
<dbReference type="AlphaFoldDB" id="A0A316E1B4"/>
<dbReference type="RefSeq" id="WP_109743817.1">
    <property type="nucleotide sequence ID" value="NZ_QGGO01000016.1"/>
</dbReference>
<dbReference type="OrthoDB" id="1373292at2"/>
<organism evidence="1 2">
    <name type="scientific">Arcicella aurantiaca</name>
    <dbReference type="NCBI Taxonomy" id="591202"/>
    <lineage>
        <taxon>Bacteria</taxon>
        <taxon>Pseudomonadati</taxon>
        <taxon>Bacteroidota</taxon>
        <taxon>Cytophagia</taxon>
        <taxon>Cytophagales</taxon>
        <taxon>Flectobacillaceae</taxon>
        <taxon>Arcicella</taxon>
    </lineage>
</organism>
<sequence length="381" mass="43938">MVKTLTQYLSFANEVKQNIDQELTKIQADNGKLREFLASSSNRQRFLPDFKIDDMDFYKDVLFNRYFGKAVESQTDFDLMHSLIEVEGDTSFLNDLGKKPFLFTTFHFGPIGAISQWLQRHGFELTMLTISEGVSKEMLHTDAPSTFDVLHADSPDVMLKMMYKLKEGKSLKVTVDGMWGVTKDEAKKSFAKIKFLDNTFMCKKGIPALSYASGVPIIPVIARRDPLGKIILRFGNPIQPSRSIPKEQFITDTLQECYDFFTDILRKHPSQWDFWFIMDQLFEKPTLEIHLNKATILKQFLALFKEGKYRFNNEKYEVCSLNEQKAYLFDRKTLGCFGVSRNLSGYLKALPTEGRNRKIVKNHLKQGLLDDLLNRGVLVKV</sequence>
<keyword evidence="2" id="KW-1185">Reference proteome</keyword>
<accession>A0A316E1B4</accession>
<evidence type="ECO:0000313" key="2">
    <source>
        <dbReference type="Proteomes" id="UP000245489"/>
    </source>
</evidence>
<gene>
    <name evidence="1" type="ORF">LV89_03113</name>
</gene>
<name>A0A316E1B4_9BACT</name>
<evidence type="ECO:0008006" key="3">
    <source>
        <dbReference type="Google" id="ProtNLM"/>
    </source>
</evidence>
<comment type="caution">
    <text evidence="1">The sequence shown here is derived from an EMBL/GenBank/DDBJ whole genome shotgun (WGS) entry which is preliminary data.</text>
</comment>